<dbReference type="InterPro" id="IPR035938">
    <property type="entry name" value="Hemerythrin-like_sf"/>
</dbReference>
<feature type="region of interest" description="Disordered" evidence="4">
    <location>
        <begin position="596"/>
        <end position="632"/>
    </location>
</feature>
<evidence type="ECO:0000256" key="1">
    <source>
        <dbReference type="ARBA" id="ARBA00010587"/>
    </source>
</evidence>
<dbReference type="Proteomes" id="UP001141327">
    <property type="component" value="Unassembled WGS sequence"/>
</dbReference>
<keyword evidence="2" id="KW-0479">Metal-binding</keyword>
<keyword evidence="5" id="KW-0812">Transmembrane</keyword>
<keyword evidence="5" id="KW-1133">Transmembrane helix</keyword>
<comment type="caution">
    <text evidence="7">The sequence shown here is derived from an EMBL/GenBank/DDBJ whole genome shotgun (WGS) entry which is preliminary data.</text>
</comment>
<gene>
    <name evidence="7" type="ORF">PAPYR_4458</name>
</gene>
<feature type="region of interest" description="Disordered" evidence="4">
    <location>
        <begin position="1090"/>
        <end position="1121"/>
    </location>
</feature>
<feature type="transmembrane region" description="Helical" evidence="5">
    <location>
        <begin position="130"/>
        <end position="153"/>
    </location>
</feature>
<keyword evidence="8" id="KW-1185">Reference proteome</keyword>
<dbReference type="PANTHER" id="PTHR31600">
    <property type="entry name" value="TINY MACROCYSTS PROTEIN B-RELATED"/>
    <property type="match status" value="1"/>
</dbReference>
<evidence type="ECO:0000313" key="8">
    <source>
        <dbReference type="Proteomes" id="UP001141327"/>
    </source>
</evidence>
<sequence>MAGGQKKTVTGFKKISGFEEALFNLFWVSTKGNDCFSTLVQWSYLWQFLQYLAPAFAETVPWTWNSDKLLSSIISTCWKGVTLQIVSTSELALWISFSVVTLLVVITLVDAAVVVFLFKHERVFLFPIRLLRTLSVSISTFLFMPCLGILLSVTSPRVVLTGRWQFPGLVGSVISVVVAAVFLPACAFASVFMFAPRPKAKQALGRPNAHFDLLMLFCKLISVALSKYWDADTPTVPLVLQSLLILFVVAACIWMQPYFRRATNVLVMLPLLPPLAIALAGVAATASYLRGRWLWLYKPGQPLTLLGRRAPTDQDDGSLTPTPEPVGLHPAASRDVGPVGRPGGISDPVAAADAIEAVPLTRAERQLGLRFERRIRKFRSAIDVDRATRFLQLKQYRTKQHIAYADRIYQLALQNKHLRYDAGLYVRYGLFQLAFMKDPTRAGILVTKAAALSPSFEYRFLIYGNLKDSEANAVAAKDTVMTMLATKKNTAEAERYHRKVRQHMRDAWGMLLMPHVDVKVLQHELTESMTAADKAEAAYVQLLEQNPNSIAALRLTRPACPRVRQRVWALQQEFYGNEQLAETLFLRADVLEEERSKRHAQDGSDVASVTDGETKSRASTRRSSASRAEYTQKKPQVHVCLQPCPQMTQLMVLALAITLAVMLATRQLVYGLATEAVRMEAIAEVASQAARVAALLHMVPLYIHQQAGALGTAPAPQRHGRPLRRPDDRHETWLPPLEMLLAGIDEVVDQLRGVYRNTVDPRDSFWQVTIDVVNPQVVDGVLTRQTESALILYDLITVLLDKAASVRAAVAEGLYWRDVDMKNLLFLLANVPTTLFQELALVSQRFLQQSTAAKGTQNAVPLIGLGVVGAVFLLALARLLLIVRALKRSRVHALKQFLHMPKEVVDQLHKRLKASMATEEDNDTVLDERSSRSLVAARNLSNVSLPLSTVSATSATAAPGGSGGEEESPRLLHRRAAAAAPSVSRSSSVNSMAVGSMAAIPSTSALPALDSAAILPPLDPQPRRRRNSFSLLGDPDGRGGRLTLLARAGDGSGAESESELAGPPEPHHRMCVSEEHLPRLQQPQSSVLLPAMEGSPSASPLLLSPPAIDETGSSRGSPLGGDLSIAREFSLAGDDPAAHSSSQQALLLSQPPLSSAGSAASLTVPPREGPEDPGSALSALSQLLPPPESVPLHSLAALRPPDVGLPARGAEALGDGTHPPQAPQPEAELPADEAHDEGHDDAHDEAARAVEELAAAEVNRQMKRISVIPPGTLRQLVVAAVLFAGVVLAALGLTYYLLTADRSYKHDIAASALRGAVVHQMHFLAVQLFHNASGCALAASITNRPPLAPEPDFCSVGLLASRRATSRAGLSVYADVLTQLHCLIRYGQAGCGSFVSGASDLLGILDPPGNVDPTSARAHIIYDQTTCRMVNETLCRLLPDRLALPAPTFTLNGLLFSYVELARGMVAAQDAELPASLTSLDRLTRAMLFDLDGGCRMANTAGAQNAVNTLTANGDTLGYLMIGLLCLLPLLFADRLESDRTERLLGLVPDESKYSMLLDWQKTAVVGVRGIDDQHKRLFEYAHQLAHAVINAQDRTTQQRVMELLSHFIAHHSSFELRLARRHRYPEDILRRHEDAHRRLLDMVKQAQRDLQKGGDLFEFIRTFGKVLPAHIRQHDLPLGRWITTKGTAVKGLPVWAPPQAHRFLFSVCSVRSAGAWPGLAWLSLLRVA</sequence>
<feature type="transmembrane region" description="Helical" evidence="5">
    <location>
        <begin position="235"/>
        <end position="254"/>
    </location>
</feature>
<evidence type="ECO:0000313" key="7">
    <source>
        <dbReference type="EMBL" id="KAJ4459697.1"/>
    </source>
</evidence>
<evidence type="ECO:0000256" key="2">
    <source>
        <dbReference type="ARBA" id="ARBA00022723"/>
    </source>
</evidence>
<feature type="region of interest" description="Disordered" evidence="4">
    <location>
        <begin position="952"/>
        <end position="990"/>
    </location>
</feature>
<keyword evidence="3" id="KW-0408">Iron</keyword>
<evidence type="ECO:0000256" key="4">
    <source>
        <dbReference type="SAM" id="MobiDB-lite"/>
    </source>
</evidence>
<dbReference type="NCBIfam" id="TIGR02481">
    <property type="entry name" value="hemeryth_dom"/>
    <property type="match status" value="1"/>
</dbReference>
<feature type="region of interest" description="Disordered" evidence="4">
    <location>
        <begin position="1152"/>
        <end position="1185"/>
    </location>
</feature>
<dbReference type="InterPro" id="IPR057352">
    <property type="entry name" value="TPR_TmcB/C"/>
</dbReference>
<feature type="region of interest" description="Disordered" evidence="4">
    <location>
        <begin position="308"/>
        <end position="339"/>
    </location>
</feature>
<comment type="similarity">
    <text evidence="1">Belongs to the hemerythrin family.</text>
</comment>
<feature type="transmembrane region" description="Helical" evidence="5">
    <location>
        <begin position="91"/>
        <end position="118"/>
    </location>
</feature>
<reference evidence="7" key="1">
    <citation type="journal article" date="2022" name="bioRxiv">
        <title>Genomics of Preaxostyla Flagellates Illuminates Evolutionary Transitions and the Path Towards Mitochondrial Loss.</title>
        <authorList>
            <person name="Novak L.V.F."/>
            <person name="Treitli S.C."/>
            <person name="Pyrih J."/>
            <person name="Halakuc P."/>
            <person name="Pipaliya S.V."/>
            <person name="Vacek V."/>
            <person name="Brzon O."/>
            <person name="Soukal P."/>
            <person name="Eme L."/>
            <person name="Dacks J.B."/>
            <person name="Karnkowska A."/>
            <person name="Elias M."/>
            <person name="Hampl V."/>
        </authorList>
    </citation>
    <scope>NUCLEOTIDE SEQUENCE</scope>
    <source>
        <strain evidence="7">RCP-MX</strain>
    </source>
</reference>
<accession>A0ABQ8UMK9</accession>
<dbReference type="Pfam" id="PF25474">
    <property type="entry name" value="TPR_TmcB"/>
    <property type="match status" value="1"/>
</dbReference>
<feature type="transmembrane region" description="Helical" evidence="5">
    <location>
        <begin position="1276"/>
        <end position="1298"/>
    </location>
</feature>
<feature type="region of interest" description="Disordered" evidence="4">
    <location>
        <begin position="1014"/>
        <end position="1069"/>
    </location>
</feature>
<dbReference type="InterPro" id="IPR012827">
    <property type="entry name" value="Hemerythrin_metal-bd"/>
</dbReference>
<evidence type="ECO:0000256" key="3">
    <source>
        <dbReference type="ARBA" id="ARBA00023004"/>
    </source>
</evidence>
<dbReference type="PANTHER" id="PTHR31600:SF2">
    <property type="entry name" value="GAMETE ENRICHED GENE 10 PROTEIN-RELATED"/>
    <property type="match status" value="1"/>
</dbReference>
<feature type="compositionally biased region" description="Low complexity" evidence="4">
    <location>
        <begin position="1173"/>
        <end position="1183"/>
    </location>
</feature>
<protein>
    <recommendedName>
        <fullName evidence="6">TmcB/TmcC TPR repeats domain-containing protein</fullName>
    </recommendedName>
</protein>
<feature type="transmembrane region" description="Helical" evidence="5">
    <location>
        <begin position="266"/>
        <end position="289"/>
    </location>
</feature>
<feature type="region of interest" description="Disordered" evidence="4">
    <location>
        <begin position="1201"/>
        <end position="1244"/>
    </location>
</feature>
<feature type="transmembrane region" description="Helical" evidence="5">
    <location>
        <begin position="173"/>
        <end position="195"/>
    </location>
</feature>
<organism evidence="7 8">
    <name type="scientific">Paratrimastix pyriformis</name>
    <dbReference type="NCBI Taxonomy" id="342808"/>
    <lineage>
        <taxon>Eukaryota</taxon>
        <taxon>Metamonada</taxon>
        <taxon>Preaxostyla</taxon>
        <taxon>Paratrimastigidae</taxon>
        <taxon>Paratrimastix</taxon>
    </lineage>
</organism>
<feature type="compositionally biased region" description="Basic and acidic residues" evidence="4">
    <location>
        <begin position="1232"/>
        <end position="1244"/>
    </location>
</feature>
<feature type="compositionally biased region" description="Low complexity" evidence="4">
    <location>
        <begin position="977"/>
        <end position="990"/>
    </location>
</feature>
<dbReference type="InterPro" id="IPR052994">
    <property type="entry name" value="Tiny_macrocysts_regulators"/>
</dbReference>
<dbReference type="CDD" id="cd12107">
    <property type="entry name" value="Hemerythrin"/>
    <property type="match status" value="1"/>
</dbReference>
<proteinExistence type="inferred from homology"/>
<dbReference type="EMBL" id="JAPMOS010000018">
    <property type="protein sequence ID" value="KAJ4459697.1"/>
    <property type="molecule type" value="Genomic_DNA"/>
</dbReference>
<dbReference type="SUPFAM" id="SSF47188">
    <property type="entry name" value="Hemerythrin-like"/>
    <property type="match status" value="1"/>
</dbReference>
<feature type="transmembrane region" description="Helical" evidence="5">
    <location>
        <begin position="859"/>
        <end position="881"/>
    </location>
</feature>
<feature type="compositionally biased region" description="Low complexity" evidence="4">
    <location>
        <begin position="1152"/>
        <end position="1162"/>
    </location>
</feature>
<feature type="domain" description="TmcB/TmcC TPR repeats" evidence="6">
    <location>
        <begin position="475"/>
        <end position="555"/>
    </location>
</feature>
<name>A0ABQ8UMK9_9EUKA</name>
<keyword evidence="5" id="KW-0472">Membrane</keyword>
<evidence type="ECO:0000259" key="6">
    <source>
        <dbReference type="Pfam" id="PF25474"/>
    </source>
</evidence>
<evidence type="ECO:0000256" key="5">
    <source>
        <dbReference type="SAM" id="Phobius"/>
    </source>
</evidence>
<dbReference type="Gene3D" id="1.20.120.50">
    <property type="entry name" value="Hemerythrin-like"/>
    <property type="match status" value="1"/>
</dbReference>
<feature type="compositionally biased region" description="Low complexity" evidence="4">
    <location>
        <begin position="1095"/>
        <end position="1107"/>
    </location>
</feature>